<keyword evidence="3" id="KW-1185">Reference proteome</keyword>
<dbReference type="EMBL" id="MNBE01000123">
    <property type="protein sequence ID" value="OKP13818.1"/>
    <property type="molecule type" value="Genomic_DNA"/>
</dbReference>
<comment type="caution">
    <text evidence="2">The sequence shown here is derived from an EMBL/GenBank/DDBJ whole genome shotgun (WGS) entry which is preliminary data.</text>
</comment>
<evidence type="ECO:0000256" key="1">
    <source>
        <dbReference type="SAM" id="MobiDB-lite"/>
    </source>
</evidence>
<name>A0A1Q5UMU1_9EURO</name>
<reference evidence="2 3" key="1">
    <citation type="submission" date="2016-10" db="EMBL/GenBank/DDBJ databases">
        <title>Genome sequence of the ascomycete fungus Penicillium subrubescens.</title>
        <authorList>
            <person name="De Vries R.P."/>
            <person name="Peng M."/>
            <person name="Dilokpimol A."/>
            <person name="Hilden K."/>
            <person name="Makela M.R."/>
            <person name="Grigoriev I."/>
            <person name="Riley R."/>
            <person name="Granchi Z."/>
        </authorList>
    </citation>
    <scope>NUCLEOTIDE SEQUENCE [LARGE SCALE GENOMIC DNA]</scope>
    <source>
        <strain evidence="2 3">CBS 132785</strain>
    </source>
</reference>
<protein>
    <submittedName>
        <fullName evidence="2">Uncharacterized protein</fullName>
    </submittedName>
</protein>
<organism evidence="2 3">
    <name type="scientific">Penicillium subrubescens</name>
    <dbReference type="NCBI Taxonomy" id="1316194"/>
    <lineage>
        <taxon>Eukaryota</taxon>
        <taxon>Fungi</taxon>
        <taxon>Dikarya</taxon>
        <taxon>Ascomycota</taxon>
        <taxon>Pezizomycotina</taxon>
        <taxon>Eurotiomycetes</taxon>
        <taxon>Eurotiomycetidae</taxon>
        <taxon>Eurotiales</taxon>
        <taxon>Aspergillaceae</taxon>
        <taxon>Penicillium</taxon>
    </lineage>
</organism>
<dbReference type="STRING" id="1316194.A0A1Q5UMU1"/>
<dbReference type="AlphaFoldDB" id="A0A1Q5UMU1"/>
<proteinExistence type="predicted"/>
<accession>A0A1Q5UMU1</accession>
<dbReference type="Proteomes" id="UP000186955">
    <property type="component" value="Unassembled WGS sequence"/>
</dbReference>
<feature type="region of interest" description="Disordered" evidence="1">
    <location>
        <begin position="64"/>
        <end position="103"/>
    </location>
</feature>
<evidence type="ECO:0000313" key="2">
    <source>
        <dbReference type="EMBL" id="OKP13818.1"/>
    </source>
</evidence>
<sequence>MFDQYFQLGHRLRKHYLAPRVIFCLMTGRFVPPIHRRNLYSMQYSMLPARRAGMAEVWSMLTQPKKGGNGSGSSSSVGGIGALGNPIPKVPPNFGQGDSTRTQ</sequence>
<evidence type="ECO:0000313" key="3">
    <source>
        <dbReference type="Proteomes" id="UP000186955"/>
    </source>
</evidence>
<gene>
    <name evidence="2" type="ORF">PENSUB_393</name>
</gene>